<protein>
    <submittedName>
        <fullName evidence="3">SCP2 sterol-binding domain-containing protein 1</fullName>
    </submittedName>
</protein>
<accession>A0A6P5PGY9</accession>
<organism evidence="2 3">
    <name type="scientific">Mus caroli</name>
    <name type="common">Ryukyu mouse</name>
    <name type="synonym">Ricefield mouse</name>
    <dbReference type="NCBI Taxonomy" id="10089"/>
    <lineage>
        <taxon>Eukaryota</taxon>
        <taxon>Metazoa</taxon>
        <taxon>Chordata</taxon>
        <taxon>Craniata</taxon>
        <taxon>Vertebrata</taxon>
        <taxon>Euteleostomi</taxon>
        <taxon>Mammalia</taxon>
        <taxon>Eutheria</taxon>
        <taxon>Euarchontoglires</taxon>
        <taxon>Glires</taxon>
        <taxon>Rodentia</taxon>
        <taxon>Myomorpha</taxon>
        <taxon>Muroidea</taxon>
        <taxon>Muridae</taxon>
        <taxon>Murinae</taxon>
        <taxon>Mus</taxon>
        <taxon>Mus</taxon>
    </lineage>
</organism>
<feature type="domain" description="SCP2" evidence="1">
    <location>
        <begin position="49"/>
        <end position="150"/>
    </location>
</feature>
<name>A0A6P5PGY9_MUSCR</name>
<dbReference type="PANTHER" id="PTHR10094:SF25">
    <property type="entry name" value="SCP2 STEROL-BINDING DOMAIN-CONTAINING PROTEIN 1"/>
    <property type="match status" value="1"/>
</dbReference>
<dbReference type="InterPro" id="IPR036527">
    <property type="entry name" value="SCP2_sterol-bd_dom_sf"/>
</dbReference>
<dbReference type="PANTHER" id="PTHR10094">
    <property type="entry name" value="STEROL CARRIER PROTEIN 2 SCP-2 FAMILY PROTEIN"/>
    <property type="match status" value="1"/>
</dbReference>
<sequence length="156" mass="17371">MWKRPDPQAKIKAGDRPQTCQSLALGSATESALPQALKLSDFQNFSVFEDISQHIKEVGAQLVKKVNAIFQLDITKDGKTILQWTIDLKNGAGDMYLGSARLPADTVFIIPDSVFTELVVGKINPQKAFLAGKFKVRGKVLLSQKLERIFREWAKI</sequence>
<keyword evidence="2" id="KW-1185">Reference proteome</keyword>
<dbReference type="KEGG" id="mcal:110290182"/>
<dbReference type="SMR" id="A0A6P5PGY9"/>
<dbReference type="SUPFAM" id="SSF55718">
    <property type="entry name" value="SCP-like"/>
    <property type="match status" value="1"/>
</dbReference>
<evidence type="ECO:0000259" key="1">
    <source>
        <dbReference type="Pfam" id="PF02036"/>
    </source>
</evidence>
<dbReference type="Gene3D" id="3.30.1050.10">
    <property type="entry name" value="SCP2 sterol-binding domain"/>
    <property type="match status" value="1"/>
</dbReference>
<gene>
    <name evidence="3" type="primary">Scp2d1</name>
</gene>
<proteinExistence type="predicted"/>
<dbReference type="InterPro" id="IPR003033">
    <property type="entry name" value="SCP2_sterol-bd_dom"/>
</dbReference>
<dbReference type="GeneID" id="110290182"/>
<dbReference type="Pfam" id="PF02036">
    <property type="entry name" value="SCP2"/>
    <property type="match status" value="1"/>
</dbReference>
<dbReference type="GO" id="GO:0005829">
    <property type="term" value="C:cytosol"/>
    <property type="evidence" value="ECO:0007669"/>
    <property type="project" value="TreeGrafter"/>
</dbReference>
<dbReference type="AlphaFoldDB" id="A0A6P5PGY9"/>
<reference evidence="3" key="1">
    <citation type="submission" date="2025-08" db="UniProtKB">
        <authorList>
            <consortium name="RefSeq"/>
        </authorList>
    </citation>
    <scope>IDENTIFICATION</scope>
</reference>
<evidence type="ECO:0000313" key="2">
    <source>
        <dbReference type="Proteomes" id="UP000515126"/>
    </source>
</evidence>
<dbReference type="RefSeq" id="XP_021012335.1">
    <property type="nucleotide sequence ID" value="XM_021156676.1"/>
</dbReference>
<evidence type="ECO:0000313" key="3">
    <source>
        <dbReference type="RefSeq" id="XP_021012335.1"/>
    </source>
</evidence>
<dbReference type="FunFam" id="3.30.1050.10:FF:000001">
    <property type="entry name" value="Putative Non-specific lipid-transfer protein"/>
    <property type="match status" value="1"/>
</dbReference>
<dbReference type="CTD" id="140856"/>
<dbReference type="Proteomes" id="UP000515126">
    <property type="component" value="Chromosome 2"/>
</dbReference>